<evidence type="ECO:0000256" key="19">
    <source>
        <dbReference type="RuleBase" id="RU362060"/>
    </source>
</evidence>
<dbReference type="SUPFAM" id="SSF48113">
    <property type="entry name" value="Heme-dependent peroxidases"/>
    <property type="match status" value="1"/>
</dbReference>
<evidence type="ECO:0000256" key="17">
    <source>
        <dbReference type="PIRSR" id="PIRSR600823-4"/>
    </source>
</evidence>
<feature type="chain" id="PRO_5019616563" description="Peroxidase" evidence="19">
    <location>
        <begin position="29"/>
        <end position="346"/>
    </location>
</feature>
<evidence type="ECO:0000313" key="22">
    <source>
        <dbReference type="Proteomes" id="UP000595140"/>
    </source>
</evidence>
<evidence type="ECO:0000256" key="13">
    <source>
        <dbReference type="ARBA" id="ARBA00023180"/>
    </source>
</evidence>
<dbReference type="PROSITE" id="PS50873">
    <property type="entry name" value="PEROXIDASE_4"/>
    <property type="match status" value="1"/>
</dbReference>
<dbReference type="GO" id="GO:0006979">
    <property type="term" value="P:response to oxidative stress"/>
    <property type="evidence" value="ECO:0007669"/>
    <property type="project" value="UniProtKB-UniRule"/>
</dbReference>
<evidence type="ECO:0000256" key="3">
    <source>
        <dbReference type="ARBA" id="ARBA00006873"/>
    </source>
</evidence>
<keyword evidence="9 16" id="KW-0106">Calcium</keyword>
<evidence type="ECO:0000256" key="18">
    <source>
        <dbReference type="PIRSR" id="PIRSR600823-5"/>
    </source>
</evidence>
<feature type="binding site" evidence="16">
    <location>
        <position position="80"/>
    </location>
    <ligand>
        <name>Ca(2+)</name>
        <dbReference type="ChEBI" id="CHEBI:29108"/>
        <label>1</label>
    </ligand>
</feature>
<dbReference type="GO" id="GO:0042744">
    <property type="term" value="P:hydrogen peroxide catabolic process"/>
    <property type="evidence" value="ECO:0007669"/>
    <property type="project" value="UniProtKB-KW"/>
</dbReference>
<dbReference type="PANTHER" id="PTHR31517">
    <property type="match status" value="1"/>
</dbReference>
<accession>A0A484KH52</accession>
<comment type="function">
    <text evidence="2">Removal of H(2)O(2), oxidation of toxic reductants, biosynthesis and degradation of lignin, suberization, auxin catabolism, response to environmental stresses such as wounding, pathogen attack and oxidative stress. These functions might be dependent on each isozyme/isoform in each plant tissue.</text>
</comment>
<dbReference type="PROSITE" id="PS00436">
    <property type="entry name" value="PEROXIDASE_2"/>
    <property type="match status" value="1"/>
</dbReference>
<feature type="binding site" evidence="16">
    <location>
        <position position="76"/>
    </location>
    <ligand>
        <name>Ca(2+)</name>
        <dbReference type="ChEBI" id="CHEBI:29108"/>
        <label>1</label>
    </ligand>
</feature>
<dbReference type="PRINTS" id="PR00461">
    <property type="entry name" value="PLPEROXIDASE"/>
</dbReference>
<keyword evidence="7 19" id="KW-0349">Heme</keyword>
<feature type="binding site" evidence="16">
    <location>
        <position position="71"/>
    </location>
    <ligand>
        <name>Ca(2+)</name>
        <dbReference type="ChEBI" id="CHEBI:29108"/>
        <label>1</label>
    </ligand>
</feature>
<dbReference type="FunFam" id="1.10.420.10:FF:000001">
    <property type="entry name" value="Peroxidase"/>
    <property type="match status" value="1"/>
</dbReference>
<keyword evidence="11 16" id="KW-0408">Iron</keyword>
<proteinExistence type="inferred from homology"/>
<evidence type="ECO:0000256" key="10">
    <source>
        <dbReference type="ARBA" id="ARBA00023002"/>
    </source>
</evidence>
<feature type="disulfide bond" evidence="18">
    <location>
        <begin position="72"/>
        <end position="77"/>
    </location>
</feature>
<dbReference type="InterPro" id="IPR000823">
    <property type="entry name" value="Peroxidase_pln"/>
</dbReference>
<keyword evidence="22" id="KW-1185">Reference proteome</keyword>
<feature type="disulfide bond" evidence="18">
    <location>
        <begin position="126"/>
        <end position="327"/>
    </location>
</feature>
<dbReference type="InterPro" id="IPR002016">
    <property type="entry name" value="Haem_peroxidase"/>
</dbReference>
<feature type="binding site" description="axial binding residue" evidence="16">
    <location>
        <position position="198"/>
    </location>
    <ligand>
        <name>heme b</name>
        <dbReference type="ChEBI" id="CHEBI:60344"/>
    </ligand>
    <ligandPart>
        <name>Fe</name>
        <dbReference type="ChEBI" id="CHEBI:18248"/>
    </ligandPart>
</feature>
<comment type="cofactor">
    <cofactor evidence="16 19">
        <name>heme b</name>
        <dbReference type="ChEBI" id="CHEBI:60344"/>
    </cofactor>
    <text evidence="16 19">Binds 1 heme b (iron(II)-protoporphyrin IX) group per subunit.</text>
</comment>
<sequence>MASPPSLRRRLIVLPLMFFITLLPHAQSNLSPDYYNKTCPQFTEIAQRIIVDKQLSTPTTAAGLLRVFFHDCMVGGCDASLLISSNSFNTAERDSDLNRALPGDAFDVVVRLKTALELECPNTVSCSDILAVAARDLITMVGGPYYDVRFGRKDSLVSRASDVKGHIATPNMTVDEIVSTFASKGLDLRDLVTLSGAHTIGFAHCSEFANRIYNFSETAPVDPTLHPTYAEALQKLCANYTIEQGMSAFNDVMTPGKFDNMYYKNLKNGMGLLASDQALVSDPRTKPYVDLYAENQTAFFDAFARVIEKVSVYGVKTEKDGEVRKRCDAFNSLQGDNGEKETHQSF</sequence>
<evidence type="ECO:0000256" key="9">
    <source>
        <dbReference type="ARBA" id="ARBA00022837"/>
    </source>
</evidence>
<feature type="active site" description="Proton acceptor" evidence="15">
    <location>
        <position position="70"/>
    </location>
</feature>
<feature type="binding site" evidence="16">
    <location>
        <position position="74"/>
    </location>
    <ligand>
        <name>Ca(2+)</name>
        <dbReference type="ChEBI" id="CHEBI:29108"/>
        <label>1</label>
    </ligand>
</feature>
<dbReference type="Proteomes" id="UP000595140">
    <property type="component" value="Unassembled WGS sequence"/>
</dbReference>
<dbReference type="Gene3D" id="1.10.420.10">
    <property type="entry name" value="Peroxidase, domain 2"/>
    <property type="match status" value="1"/>
</dbReference>
<reference evidence="21 22" key="1">
    <citation type="submission" date="2018-04" db="EMBL/GenBank/DDBJ databases">
        <authorList>
            <person name="Vogel A."/>
        </authorList>
    </citation>
    <scope>NUCLEOTIDE SEQUENCE [LARGE SCALE GENOMIC DNA]</scope>
</reference>
<dbReference type="FunFam" id="1.10.520.10:FF:000008">
    <property type="entry name" value="Peroxidase"/>
    <property type="match status" value="1"/>
</dbReference>
<evidence type="ECO:0000256" key="5">
    <source>
        <dbReference type="ARBA" id="ARBA00022525"/>
    </source>
</evidence>
<keyword evidence="14 19" id="KW-0376">Hydrogen peroxide</keyword>
<evidence type="ECO:0000256" key="8">
    <source>
        <dbReference type="ARBA" id="ARBA00022723"/>
    </source>
</evidence>
<dbReference type="Gene3D" id="1.10.520.10">
    <property type="match status" value="1"/>
</dbReference>
<evidence type="ECO:0000256" key="6">
    <source>
        <dbReference type="ARBA" id="ARBA00022559"/>
    </source>
</evidence>
<evidence type="ECO:0000256" key="2">
    <source>
        <dbReference type="ARBA" id="ARBA00002322"/>
    </source>
</evidence>
<feature type="binding site" evidence="16">
    <location>
        <position position="92"/>
    </location>
    <ligand>
        <name>Ca(2+)</name>
        <dbReference type="ChEBI" id="CHEBI:29108"/>
        <label>1</label>
    </ligand>
</feature>
<evidence type="ECO:0000256" key="16">
    <source>
        <dbReference type="PIRSR" id="PIRSR600823-3"/>
    </source>
</evidence>
<dbReference type="EMBL" id="OOIL02000150">
    <property type="protein sequence ID" value="VFQ61256.1"/>
    <property type="molecule type" value="Genomic_DNA"/>
</dbReference>
<evidence type="ECO:0000256" key="14">
    <source>
        <dbReference type="ARBA" id="ARBA00023324"/>
    </source>
</evidence>
<comment type="cofactor">
    <cofactor evidence="16 19">
        <name>Ca(2+)</name>
        <dbReference type="ChEBI" id="CHEBI:29108"/>
    </cofactor>
    <text evidence="16 19">Binds 2 calcium ions per subunit.</text>
</comment>
<feature type="disulfide bond" evidence="18">
    <location>
        <begin position="39"/>
        <end position="120"/>
    </location>
</feature>
<dbReference type="OrthoDB" id="2113341at2759"/>
<dbReference type="InterPro" id="IPR010255">
    <property type="entry name" value="Haem_peroxidase_sf"/>
</dbReference>
<dbReference type="PANTHER" id="PTHR31517:SF17">
    <property type="entry name" value="PEROXIDASE 6"/>
    <property type="match status" value="1"/>
</dbReference>
<dbReference type="CDD" id="cd00693">
    <property type="entry name" value="secretory_peroxidase"/>
    <property type="match status" value="1"/>
</dbReference>
<keyword evidence="8 16" id="KW-0479">Metal-binding</keyword>
<keyword evidence="6 19" id="KW-0575">Peroxidase</keyword>
<evidence type="ECO:0000256" key="11">
    <source>
        <dbReference type="ARBA" id="ARBA00023004"/>
    </source>
</evidence>
<keyword evidence="13" id="KW-0325">Glycoprotein</keyword>
<evidence type="ECO:0000256" key="12">
    <source>
        <dbReference type="ARBA" id="ARBA00023157"/>
    </source>
</evidence>
<keyword evidence="12 18" id="KW-1015">Disulfide bond</keyword>
<dbReference type="InterPro" id="IPR019794">
    <property type="entry name" value="Peroxidases_AS"/>
</dbReference>
<dbReference type="PRINTS" id="PR00458">
    <property type="entry name" value="PEROXIDASE"/>
</dbReference>
<gene>
    <name evidence="21" type="ORF">CCAM_LOCUS3032</name>
</gene>
<dbReference type="InterPro" id="IPR033905">
    <property type="entry name" value="Secretory_peroxidase"/>
</dbReference>
<keyword evidence="10 19" id="KW-0560">Oxidoreductase</keyword>
<dbReference type="GO" id="GO:0020037">
    <property type="term" value="F:heme binding"/>
    <property type="evidence" value="ECO:0007669"/>
    <property type="project" value="UniProtKB-UniRule"/>
</dbReference>
<comment type="catalytic activity">
    <reaction evidence="1 19">
        <text>2 a phenolic donor + H2O2 = 2 a phenolic radical donor + 2 H2O</text>
        <dbReference type="Rhea" id="RHEA:56136"/>
        <dbReference type="ChEBI" id="CHEBI:15377"/>
        <dbReference type="ChEBI" id="CHEBI:16240"/>
        <dbReference type="ChEBI" id="CHEBI:139520"/>
        <dbReference type="ChEBI" id="CHEBI:139521"/>
        <dbReference type="EC" id="1.11.1.7"/>
    </reaction>
</comment>
<feature type="binding site" evidence="16">
    <location>
        <position position="199"/>
    </location>
    <ligand>
        <name>Ca(2+)</name>
        <dbReference type="ChEBI" id="CHEBI:29108"/>
        <label>2</label>
    </ligand>
</feature>
<feature type="signal peptide" evidence="19">
    <location>
        <begin position="1"/>
        <end position="28"/>
    </location>
</feature>
<dbReference type="GO" id="GO:0005576">
    <property type="term" value="C:extracellular region"/>
    <property type="evidence" value="ECO:0007669"/>
    <property type="project" value="UniProtKB-SubCell"/>
</dbReference>
<dbReference type="GO" id="GO:0046872">
    <property type="term" value="F:metal ion binding"/>
    <property type="evidence" value="ECO:0007669"/>
    <property type="project" value="UniProtKB-UniRule"/>
</dbReference>
<feature type="site" description="Transition state stabilizer" evidence="17">
    <location>
        <position position="66"/>
    </location>
</feature>
<evidence type="ECO:0000256" key="7">
    <source>
        <dbReference type="ARBA" id="ARBA00022617"/>
    </source>
</evidence>
<dbReference type="Pfam" id="PF00141">
    <property type="entry name" value="peroxidase"/>
    <property type="match status" value="1"/>
</dbReference>
<dbReference type="AlphaFoldDB" id="A0A484KH52"/>
<evidence type="ECO:0000313" key="21">
    <source>
        <dbReference type="EMBL" id="VFQ61256.1"/>
    </source>
</evidence>
<comment type="similarity">
    <text evidence="3">Belongs to the peroxidase family. Ascorbate peroxidase subfamily.</text>
</comment>
<keyword evidence="19" id="KW-0732">Signal</keyword>
<feature type="binding site" evidence="16">
    <location>
        <position position="78"/>
    </location>
    <ligand>
        <name>Ca(2+)</name>
        <dbReference type="ChEBI" id="CHEBI:29108"/>
        <label>1</label>
    </ligand>
</feature>
<feature type="disulfide bond" evidence="18">
    <location>
        <begin position="205"/>
        <end position="237"/>
    </location>
</feature>
<dbReference type="GO" id="GO:0140825">
    <property type="term" value="F:lactoperoxidase activity"/>
    <property type="evidence" value="ECO:0007669"/>
    <property type="project" value="UniProtKB-EC"/>
</dbReference>
<feature type="domain" description="Plant heme peroxidase family profile" evidence="20">
    <location>
        <begin position="29"/>
        <end position="331"/>
    </location>
</feature>
<feature type="binding site" evidence="16">
    <location>
        <position position="251"/>
    </location>
    <ligand>
        <name>Ca(2+)</name>
        <dbReference type="ChEBI" id="CHEBI:29108"/>
        <label>2</label>
    </ligand>
</feature>
<comment type="subcellular location">
    <subcellularLocation>
        <location evidence="19">Secreted</location>
    </subcellularLocation>
</comment>
<feature type="binding site" evidence="16">
    <location>
        <position position="259"/>
    </location>
    <ligand>
        <name>Ca(2+)</name>
        <dbReference type="ChEBI" id="CHEBI:29108"/>
        <label>2</label>
    </ligand>
</feature>
<evidence type="ECO:0000256" key="1">
    <source>
        <dbReference type="ARBA" id="ARBA00000189"/>
    </source>
</evidence>
<evidence type="ECO:0000256" key="4">
    <source>
        <dbReference type="ARBA" id="ARBA00012313"/>
    </source>
</evidence>
<evidence type="ECO:0000259" key="20">
    <source>
        <dbReference type="PROSITE" id="PS50873"/>
    </source>
</evidence>
<organism evidence="21 22">
    <name type="scientific">Cuscuta campestris</name>
    <dbReference type="NCBI Taxonomy" id="132261"/>
    <lineage>
        <taxon>Eukaryota</taxon>
        <taxon>Viridiplantae</taxon>
        <taxon>Streptophyta</taxon>
        <taxon>Embryophyta</taxon>
        <taxon>Tracheophyta</taxon>
        <taxon>Spermatophyta</taxon>
        <taxon>Magnoliopsida</taxon>
        <taxon>eudicotyledons</taxon>
        <taxon>Gunneridae</taxon>
        <taxon>Pentapetalae</taxon>
        <taxon>asterids</taxon>
        <taxon>lamiids</taxon>
        <taxon>Solanales</taxon>
        <taxon>Convolvulaceae</taxon>
        <taxon>Cuscuteae</taxon>
        <taxon>Cuscuta</taxon>
        <taxon>Cuscuta subgen. Grammica</taxon>
        <taxon>Cuscuta sect. Cleistogrammica</taxon>
    </lineage>
</organism>
<dbReference type="InterPro" id="IPR019793">
    <property type="entry name" value="Peroxidases_heam-ligand_BS"/>
</dbReference>
<comment type="similarity">
    <text evidence="19">Belongs to the peroxidase family. Classical plant (class III) peroxidase subfamily.</text>
</comment>
<dbReference type="PROSITE" id="PS00435">
    <property type="entry name" value="PEROXIDASE_1"/>
    <property type="match status" value="1"/>
</dbReference>
<dbReference type="EC" id="1.11.1.7" evidence="4 19"/>
<keyword evidence="5 19" id="KW-0964">Secreted</keyword>
<evidence type="ECO:0000256" key="15">
    <source>
        <dbReference type="PIRSR" id="PIRSR600823-1"/>
    </source>
</evidence>
<feature type="binding site" evidence="16">
    <location>
        <position position="254"/>
    </location>
    <ligand>
        <name>Ca(2+)</name>
        <dbReference type="ChEBI" id="CHEBI:29108"/>
        <label>2</label>
    </ligand>
</feature>
<name>A0A484KH52_9ASTE</name>
<protein>
    <recommendedName>
        <fullName evidence="4 19">Peroxidase</fullName>
        <ecNumber evidence="4 19">1.11.1.7</ecNumber>
    </recommendedName>
</protein>